<dbReference type="Proteomes" id="UP001054846">
    <property type="component" value="Chromosome"/>
</dbReference>
<gene>
    <name evidence="1" type="ORF">ISF26_18710</name>
</gene>
<protein>
    <submittedName>
        <fullName evidence="1">Uncharacterized protein</fullName>
    </submittedName>
</protein>
<accession>A0ABY3PJF7</accession>
<organism evidence="1 2">
    <name type="scientific">Gloeobacter morelensis MG652769</name>
    <dbReference type="NCBI Taxonomy" id="2781736"/>
    <lineage>
        <taxon>Bacteria</taxon>
        <taxon>Bacillati</taxon>
        <taxon>Cyanobacteriota</taxon>
        <taxon>Cyanophyceae</taxon>
        <taxon>Gloeobacterales</taxon>
        <taxon>Gloeobacteraceae</taxon>
        <taxon>Gloeobacter</taxon>
        <taxon>Gloeobacter morelensis</taxon>
    </lineage>
</organism>
<reference evidence="1 2" key="1">
    <citation type="journal article" date="2021" name="Genome Biol. Evol.">
        <title>Complete Genome Sequencing of a Novel Gloeobacter Species from a Waterfall Cave in Mexico.</title>
        <authorList>
            <person name="Saw J.H."/>
            <person name="Cardona T."/>
            <person name="Montejano G."/>
        </authorList>
    </citation>
    <scope>NUCLEOTIDE SEQUENCE [LARGE SCALE GENOMIC DNA]</scope>
    <source>
        <strain evidence="1">MG652769</strain>
    </source>
</reference>
<sequence length="59" mass="6874">MQRILDRVAGLAANRKDEVFDLVQQDESMPTDVCTCTWWDGCYYCKDEDGLWHSVRCVT</sequence>
<name>A0ABY3PJF7_9CYAN</name>
<keyword evidence="2" id="KW-1185">Reference proteome</keyword>
<dbReference type="EMBL" id="CP063845">
    <property type="protein sequence ID" value="UFP93787.1"/>
    <property type="molecule type" value="Genomic_DNA"/>
</dbReference>
<evidence type="ECO:0000313" key="2">
    <source>
        <dbReference type="Proteomes" id="UP001054846"/>
    </source>
</evidence>
<evidence type="ECO:0000313" key="1">
    <source>
        <dbReference type="EMBL" id="UFP93787.1"/>
    </source>
</evidence>
<proteinExistence type="predicted"/>